<evidence type="ECO:0000313" key="2">
    <source>
        <dbReference type="Proteomes" id="UP001152024"/>
    </source>
</evidence>
<keyword evidence="2" id="KW-1185">Reference proteome</keyword>
<dbReference type="Proteomes" id="UP001152024">
    <property type="component" value="Unassembled WGS sequence"/>
</dbReference>
<sequence>MTCVSGYDITKKRVPTGLKVTTKEVDLCETVRKVLGQSQGNDFIKSSNAICQCFPRLEELKSTANFKSLSQGVISTSNAKAADEILSLQKWQCLQDGGLSLQSNSSEVKSSIQSGNDFTNVQGFEMDEMTHAKLIAGIKSCQKGDCNSTLITETIQYIFRMSSDVEGRFKGSLDKWQTILSDIESVSTSLNDLLPKFTSYAASAQVQFDSINGLCQKSGSCTGPYLLYFLQLVGNNIVAAKYFGKLQFPSDLRGNLETLLGRIDDTSNQIGSLDDTKVVALFKSNKIKSATDLFQILPMIKSLKSISTDIKTRLDPFQEVLPHNQTFAITTITKQQKLLSLPLEDIEEGLGSDQHELIEKLSAMRQLIAESDNDHNLTRFIEYLGSLQGELNSLITMIGTFAIETKVVNNKLWSKLPGMAIPCSRKKTKTYKDSGFTEVFSYPEYFKCMVDGAIAAFPDRQMGYVRITS</sequence>
<proteinExistence type="predicted"/>
<gene>
    <name evidence="1" type="ORF">NW768_011160</name>
</gene>
<evidence type="ECO:0000313" key="1">
    <source>
        <dbReference type="EMBL" id="KAJ4116187.1"/>
    </source>
</evidence>
<organism evidence="1 2">
    <name type="scientific">Fusarium equiseti</name>
    <name type="common">Fusarium scirpi</name>
    <dbReference type="NCBI Taxonomy" id="61235"/>
    <lineage>
        <taxon>Eukaryota</taxon>
        <taxon>Fungi</taxon>
        <taxon>Dikarya</taxon>
        <taxon>Ascomycota</taxon>
        <taxon>Pezizomycotina</taxon>
        <taxon>Sordariomycetes</taxon>
        <taxon>Hypocreomycetidae</taxon>
        <taxon>Hypocreales</taxon>
        <taxon>Nectriaceae</taxon>
        <taxon>Fusarium</taxon>
        <taxon>Fusarium incarnatum-equiseti species complex</taxon>
    </lineage>
</organism>
<accession>A0ABQ8QYL9</accession>
<protein>
    <submittedName>
        <fullName evidence="1">Uncharacterized protein</fullName>
    </submittedName>
</protein>
<dbReference type="EMBL" id="JAOQBH010000026">
    <property type="protein sequence ID" value="KAJ4116187.1"/>
    <property type="molecule type" value="Genomic_DNA"/>
</dbReference>
<name>A0ABQ8QYL9_FUSEQ</name>
<reference evidence="1" key="1">
    <citation type="submission" date="2022-09" db="EMBL/GenBank/DDBJ databases">
        <title>Fusarium specimens isolated from Avocado Roots.</title>
        <authorList>
            <person name="Stajich J."/>
            <person name="Roper C."/>
            <person name="Heimlech-Rivalta G."/>
        </authorList>
    </citation>
    <scope>NUCLEOTIDE SEQUENCE</scope>
    <source>
        <strain evidence="1">CF00095</strain>
    </source>
</reference>
<comment type="caution">
    <text evidence="1">The sequence shown here is derived from an EMBL/GenBank/DDBJ whole genome shotgun (WGS) entry which is preliminary data.</text>
</comment>